<dbReference type="Gene3D" id="2.60.40.770">
    <property type="match status" value="1"/>
</dbReference>
<dbReference type="GO" id="GO:0032367">
    <property type="term" value="P:intracellular cholesterol transport"/>
    <property type="evidence" value="ECO:0007669"/>
    <property type="project" value="InterPro"/>
</dbReference>
<dbReference type="PROSITE" id="PS00892">
    <property type="entry name" value="HIT_1"/>
    <property type="match status" value="1"/>
</dbReference>
<dbReference type="GO" id="GO:0005576">
    <property type="term" value="C:extracellular region"/>
    <property type="evidence" value="ECO:0007669"/>
    <property type="project" value="UniProtKB-SubCell"/>
</dbReference>
<dbReference type="EMBL" id="VIIS01000440">
    <property type="protein sequence ID" value="KAF0309031.1"/>
    <property type="molecule type" value="Genomic_DNA"/>
</dbReference>
<evidence type="ECO:0000256" key="4">
    <source>
        <dbReference type="ARBA" id="ARBA00022729"/>
    </source>
</evidence>
<dbReference type="PANTHER" id="PTHR23089">
    <property type="entry name" value="HISTIDINE TRIAD HIT PROTEIN"/>
    <property type="match status" value="1"/>
</dbReference>
<dbReference type="Gene3D" id="3.30.428.10">
    <property type="entry name" value="HIT-like"/>
    <property type="match status" value="1"/>
</dbReference>
<dbReference type="InterPro" id="IPR001310">
    <property type="entry name" value="Histidine_triad_HIT"/>
</dbReference>
<dbReference type="InterPro" id="IPR033916">
    <property type="entry name" value="ML_Npc2-like"/>
</dbReference>
<dbReference type="FunFam" id="2.60.40.770:FF:000001">
    <property type="entry name" value="NPC intracellular cholesterol transporter 2"/>
    <property type="match status" value="1"/>
</dbReference>
<reference evidence="9 10" key="1">
    <citation type="submission" date="2019-07" db="EMBL/GenBank/DDBJ databases">
        <title>Draft genome assembly of a fouling barnacle, Amphibalanus amphitrite (Darwin, 1854): The first reference genome for Thecostraca.</title>
        <authorList>
            <person name="Kim W."/>
        </authorList>
    </citation>
    <scope>NUCLEOTIDE SEQUENCE [LARGE SCALE GENOMIC DNA]</scope>
    <source>
        <strain evidence="9">SNU_AA5</strain>
        <tissue evidence="9">Soma without cirri and trophi</tissue>
    </source>
</reference>
<dbReference type="Pfam" id="PF01230">
    <property type="entry name" value="HIT"/>
    <property type="match status" value="1"/>
</dbReference>
<evidence type="ECO:0000256" key="6">
    <source>
        <dbReference type="PIRSR" id="PIRSR601310-3"/>
    </source>
</evidence>
<keyword evidence="4" id="KW-0732">Signal</keyword>
<evidence type="ECO:0000256" key="7">
    <source>
        <dbReference type="PROSITE-ProRule" id="PRU00464"/>
    </source>
</evidence>
<feature type="active site" description="Tele-AMP-histidine intermediate" evidence="5">
    <location>
        <position position="298"/>
    </location>
</feature>
<dbReference type="PROSITE" id="PS51084">
    <property type="entry name" value="HIT_2"/>
    <property type="match status" value="1"/>
</dbReference>
<dbReference type="FunFam" id="3.30.428.10:FF:000005">
    <property type="entry name" value="Histidine triad nucleotide-binding protein 1"/>
    <property type="match status" value="1"/>
</dbReference>
<evidence type="ECO:0000256" key="1">
    <source>
        <dbReference type="ARBA" id="ARBA00004613"/>
    </source>
</evidence>
<evidence type="ECO:0000256" key="3">
    <source>
        <dbReference type="ARBA" id="ARBA00022525"/>
    </source>
</evidence>
<keyword evidence="10" id="KW-1185">Reference proteome</keyword>
<dbReference type="InterPro" id="IPR019808">
    <property type="entry name" value="Histidine_triad_CS"/>
</dbReference>
<dbReference type="InterPro" id="IPR011146">
    <property type="entry name" value="HIT-like"/>
</dbReference>
<dbReference type="SMART" id="SM00737">
    <property type="entry name" value="ML"/>
    <property type="match status" value="1"/>
</dbReference>
<evidence type="ECO:0000256" key="2">
    <source>
        <dbReference type="ARBA" id="ARBA00006370"/>
    </source>
</evidence>
<proteinExistence type="inferred from homology"/>
<protein>
    <submittedName>
        <fullName evidence="9">Histidine triad nucleotide-binding protein 1</fullName>
    </submittedName>
</protein>
<evidence type="ECO:0000313" key="9">
    <source>
        <dbReference type="EMBL" id="KAF0309031.1"/>
    </source>
</evidence>
<dbReference type="OrthoDB" id="672793at2759"/>
<name>A0A6A4X3N6_AMPAM</name>
<gene>
    <name evidence="9" type="primary">HINT1_2</name>
    <name evidence="9" type="ORF">FJT64_019778</name>
</gene>
<comment type="caution">
    <text evidence="9">The sequence shown here is derived from an EMBL/GenBank/DDBJ whole genome shotgun (WGS) entry which is preliminary data.</text>
</comment>
<dbReference type="Proteomes" id="UP000440578">
    <property type="component" value="Unassembled WGS sequence"/>
</dbReference>
<dbReference type="Pfam" id="PF02221">
    <property type="entry name" value="E1_DerP2_DerF2"/>
    <property type="match status" value="1"/>
</dbReference>
<dbReference type="PRINTS" id="PR00332">
    <property type="entry name" value="HISTRIAD"/>
</dbReference>
<evidence type="ECO:0000259" key="8">
    <source>
        <dbReference type="PROSITE" id="PS51084"/>
    </source>
</evidence>
<keyword evidence="3" id="KW-0964">Secreted</keyword>
<sequence>MSLLTDSCPVTAPIPPDCEMAAARVAMAAVLVAALVPASLAIHYTDCGSKGATISDVSITPCGNGPKCVLVRGQTATLNITFTAGEESKSATASVHGKVSGVPIFVPFELPDDNACTAGGMSCPVAKGSAQHYSQAIAIKRIFPAVSALVKWEILDAEKKDMICLLIPAADRCLPSAPLLPPRRAMGDEVEKARAAKPAPGPTIFDKIIDKSIPADIIYEDDQCLAFRDISPQAPNHFLVIPKKRLSSLSDAEDADQQLLGHMMLVAKKTAAQEKLDNGYRLVINNGPDGAQSVLHLHLHVMGGRQMGWPPG</sequence>
<dbReference type="InterPro" id="IPR036265">
    <property type="entry name" value="HIT-like_sf"/>
</dbReference>
<dbReference type="SUPFAM" id="SSF54197">
    <property type="entry name" value="HIT-like"/>
    <property type="match status" value="1"/>
</dbReference>
<dbReference type="CDD" id="cd00916">
    <property type="entry name" value="Npc2_like"/>
    <property type="match status" value="1"/>
</dbReference>
<organism evidence="9 10">
    <name type="scientific">Amphibalanus amphitrite</name>
    <name type="common">Striped barnacle</name>
    <name type="synonym">Balanus amphitrite</name>
    <dbReference type="NCBI Taxonomy" id="1232801"/>
    <lineage>
        <taxon>Eukaryota</taxon>
        <taxon>Metazoa</taxon>
        <taxon>Ecdysozoa</taxon>
        <taxon>Arthropoda</taxon>
        <taxon>Crustacea</taxon>
        <taxon>Multicrustacea</taxon>
        <taxon>Cirripedia</taxon>
        <taxon>Thoracica</taxon>
        <taxon>Thoracicalcarea</taxon>
        <taxon>Balanomorpha</taxon>
        <taxon>Balanoidea</taxon>
        <taxon>Balanidae</taxon>
        <taxon>Amphibalaninae</taxon>
        <taxon>Amphibalanus</taxon>
    </lineage>
</organism>
<dbReference type="CDD" id="cd01276">
    <property type="entry name" value="PKCI_related"/>
    <property type="match status" value="1"/>
</dbReference>
<evidence type="ECO:0000313" key="10">
    <source>
        <dbReference type="Proteomes" id="UP000440578"/>
    </source>
</evidence>
<evidence type="ECO:0000256" key="5">
    <source>
        <dbReference type="PIRSR" id="PIRSR601310-1"/>
    </source>
</evidence>
<feature type="short sequence motif" description="Histidine triad motif" evidence="6 7">
    <location>
        <begin position="296"/>
        <end position="300"/>
    </location>
</feature>
<dbReference type="SUPFAM" id="SSF81296">
    <property type="entry name" value="E set domains"/>
    <property type="match status" value="1"/>
</dbReference>
<dbReference type="InterPro" id="IPR014756">
    <property type="entry name" value="Ig_E-set"/>
</dbReference>
<feature type="domain" description="HIT" evidence="8">
    <location>
        <begin position="204"/>
        <end position="312"/>
    </location>
</feature>
<accession>A0A6A4X3N6</accession>
<comment type="similarity">
    <text evidence="2">Belongs to the NPC2 family.</text>
</comment>
<dbReference type="AlphaFoldDB" id="A0A6A4X3N6"/>
<comment type="subcellular location">
    <subcellularLocation>
        <location evidence="1">Secreted</location>
    </subcellularLocation>
</comment>
<dbReference type="GO" id="GO:0003824">
    <property type="term" value="F:catalytic activity"/>
    <property type="evidence" value="ECO:0007669"/>
    <property type="project" value="InterPro"/>
</dbReference>
<dbReference type="InterPro" id="IPR003172">
    <property type="entry name" value="ML_dom"/>
</dbReference>